<evidence type="ECO:0000313" key="1">
    <source>
        <dbReference type="EMBL" id="CAH3020225.1"/>
    </source>
</evidence>
<comment type="caution">
    <text evidence="1">The sequence shown here is derived from an EMBL/GenBank/DDBJ whole genome shotgun (WGS) entry which is preliminary data.</text>
</comment>
<keyword evidence="2" id="KW-1185">Reference proteome</keyword>
<protein>
    <submittedName>
        <fullName evidence="1">Uncharacterized protein</fullName>
    </submittedName>
</protein>
<evidence type="ECO:0000313" key="2">
    <source>
        <dbReference type="Proteomes" id="UP001159427"/>
    </source>
</evidence>
<proteinExistence type="predicted"/>
<dbReference type="Proteomes" id="UP001159427">
    <property type="component" value="Unassembled WGS sequence"/>
</dbReference>
<gene>
    <name evidence="1" type="ORF">PEVE_00006269</name>
</gene>
<organism evidence="1 2">
    <name type="scientific">Porites evermanni</name>
    <dbReference type="NCBI Taxonomy" id="104178"/>
    <lineage>
        <taxon>Eukaryota</taxon>
        <taxon>Metazoa</taxon>
        <taxon>Cnidaria</taxon>
        <taxon>Anthozoa</taxon>
        <taxon>Hexacorallia</taxon>
        <taxon>Scleractinia</taxon>
        <taxon>Fungiina</taxon>
        <taxon>Poritidae</taxon>
        <taxon>Porites</taxon>
    </lineage>
</organism>
<reference evidence="1 2" key="1">
    <citation type="submission" date="2022-05" db="EMBL/GenBank/DDBJ databases">
        <authorList>
            <consortium name="Genoscope - CEA"/>
            <person name="William W."/>
        </authorList>
    </citation>
    <scope>NUCLEOTIDE SEQUENCE [LARGE SCALE GENOMIC DNA]</scope>
</reference>
<sequence>MNAKNALEMSFVIARHRRPNAYVTLASQHTLSGYVELYNERASTLACIC</sequence>
<accession>A0ABN8LWD5</accession>
<name>A0ABN8LWD5_9CNID</name>
<dbReference type="EMBL" id="CALNXI010000140">
    <property type="protein sequence ID" value="CAH3020225.1"/>
    <property type="molecule type" value="Genomic_DNA"/>
</dbReference>